<accession>A0A1F7F4N4</accession>
<evidence type="ECO:0000259" key="1">
    <source>
        <dbReference type="Pfam" id="PF13320"/>
    </source>
</evidence>
<organism evidence="2 3">
    <name type="scientific">Candidatus Raymondbacteria bacterium RIFOXYD12_FULL_49_13</name>
    <dbReference type="NCBI Taxonomy" id="1817890"/>
    <lineage>
        <taxon>Bacteria</taxon>
        <taxon>Raymondiibacteriota</taxon>
    </lineage>
</organism>
<dbReference type="Proteomes" id="UP000179243">
    <property type="component" value="Unassembled WGS sequence"/>
</dbReference>
<name>A0A1F7F4N4_UNCRA</name>
<sequence>MLWWIWPANRIQVINDNGKLKMDFTSVDAFVERMKKAGMRGPIAIQLGNNCWGSLEIALNKTFGTRLFEGELNSANVIVGDTSDPTLGELYPQACSLMYSHSIEKKWPRLTLVIYDEAPLRLMPWLRYWYPRVKKKAPDLPIYGVFHIADDDKYAQIPYCDIMCANRGHATTSMLAKKNDKEYWAYHNCDANRSFGKVRFSYGQIPSYYDATGMFFWSYNFYRGDPWNDFDRDGGDADWVIVYPSQDGKRPVQTLAFKGLIEGIDDVRYIKTLEDLVKEKDPGRWERLNAHIKSKQNKMFEGIILDHRVFTDEDFFRNTKPTDTENLRDFVIKEILNYSK</sequence>
<comment type="caution">
    <text evidence="2">The sequence shown here is derived from an EMBL/GenBank/DDBJ whole genome shotgun (WGS) entry which is preliminary data.</text>
</comment>
<protein>
    <recommendedName>
        <fullName evidence="1">Glycoside hydrolase 123 catalytic domain-containing protein</fullName>
    </recommendedName>
</protein>
<gene>
    <name evidence="2" type="ORF">A2519_19455</name>
</gene>
<dbReference type="InterPro" id="IPR025150">
    <property type="entry name" value="GH123_cat"/>
</dbReference>
<reference evidence="2 3" key="1">
    <citation type="journal article" date="2016" name="Nat. Commun.">
        <title>Thousands of microbial genomes shed light on interconnected biogeochemical processes in an aquifer system.</title>
        <authorList>
            <person name="Anantharaman K."/>
            <person name="Brown C.T."/>
            <person name="Hug L.A."/>
            <person name="Sharon I."/>
            <person name="Castelle C.J."/>
            <person name="Probst A.J."/>
            <person name="Thomas B.C."/>
            <person name="Singh A."/>
            <person name="Wilkins M.J."/>
            <person name="Karaoz U."/>
            <person name="Brodie E.L."/>
            <person name="Williams K.H."/>
            <person name="Hubbard S.S."/>
            <person name="Banfield J.F."/>
        </authorList>
    </citation>
    <scope>NUCLEOTIDE SEQUENCE [LARGE SCALE GENOMIC DNA]</scope>
</reference>
<feature type="domain" description="Glycoside hydrolase 123 catalytic" evidence="1">
    <location>
        <begin position="11"/>
        <end position="272"/>
    </location>
</feature>
<evidence type="ECO:0000313" key="2">
    <source>
        <dbReference type="EMBL" id="OGK01497.1"/>
    </source>
</evidence>
<evidence type="ECO:0000313" key="3">
    <source>
        <dbReference type="Proteomes" id="UP000179243"/>
    </source>
</evidence>
<dbReference type="AlphaFoldDB" id="A0A1F7F4N4"/>
<dbReference type="EMBL" id="MFYX01000125">
    <property type="protein sequence ID" value="OGK01497.1"/>
    <property type="molecule type" value="Genomic_DNA"/>
</dbReference>
<proteinExistence type="predicted"/>
<dbReference type="Pfam" id="PF13320">
    <property type="entry name" value="GH123_cat"/>
    <property type="match status" value="1"/>
</dbReference>